<organism evidence="2 3">
    <name type="scientific">Plasmodiophora brassicae</name>
    <name type="common">Clubroot disease agent</name>
    <dbReference type="NCBI Taxonomy" id="37360"/>
    <lineage>
        <taxon>Eukaryota</taxon>
        <taxon>Sar</taxon>
        <taxon>Rhizaria</taxon>
        <taxon>Endomyxa</taxon>
        <taxon>Phytomyxea</taxon>
        <taxon>Plasmodiophorida</taxon>
        <taxon>Plasmodiophoridae</taxon>
        <taxon>Plasmodiophora</taxon>
    </lineage>
</organism>
<evidence type="ECO:0000313" key="3">
    <source>
        <dbReference type="Proteomes" id="UP000039324"/>
    </source>
</evidence>
<evidence type="ECO:0000313" key="2">
    <source>
        <dbReference type="EMBL" id="CEO97228.1"/>
    </source>
</evidence>
<evidence type="ECO:0000256" key="1">
    <source>
        <dbReference type="SAM" id="SignalP"/>
    </source>
</evidence>
<dbReference type="EMBL" id="CDSF01000079">
    <property type="protein sequence ID" value="CEO97228.1"/>
    <property type="molecule type" value="Genomic_DNA"/>
</dbReference>
<sequence>MELLRAVTLHLIGATIAHAANKSVDPDDDTRQYLASRGANVTSVHVITQSQLNDLIRRCSVNPSSIVRGSSNTRIAQLPSGLVHLTALASLDISDTAIAVLPDEVGLFPDLRDVRYDPGVRNGVPERFAAALRRPESSNPTPRSTGVDQIASRDLQMARDQGDVAVEEVVRETDEIAEWCRKSMLCVQYETNFIAVQSFGSLLTLVLDRPQLFKARTMGLIQESWARAWSKLEKVESMMDEMGMALADCLRYGANSSIASV</sequence>
<gene>
    <name evidence="2" type="ORF">PBRA_000573</name>
</gene>
<accession>A0A0G4IPI0</accession>
<keyword evidence="3" id="KW-1185">Reference proteome</keyword>
<proteinExistence type="predicted"/>
<name>A0A0G4IPI0_PLABS</name>
<reference evidence="2 3" key="1">
    <citation type="submission" date="2015-02" db="EMBL/GenBank/DDBJ databases">
        <authorList>
            <person name="Chooi Y.-H."/>
        </authorList>
    </citation>
    <scope>NUCLEOTIDE SEQUENCE [LARGE SCALE GENOMIC DNA]</scope>
    <source>
        <strain evidence="2">E3</strain>
    </source>
</reference>
<dbReference type="AlphaFoldDB" id="A0A0G4IPI0"/>
<protein>
    <submittedName>
        <fullName evidence="2">Uncharacterized protein</fullName>
    </submittedName>
</protein>
<dbReference type="OrthoDB" id="2021138at2759"/>
<keyword evidence="1" id="KW-0732">Signal</keyword>
<feature type="signal peptide" evidence="1">
    <location>
        <begin position="1"/>
        <end position="19"/>
    </location>
</feature>
<dbReference type="Proteomes" id="UP000039324">
    <property type="component" value="Unassembled WGS sequence"/>
</dbReference>
<feature type="chain" id="PRO_5005193286" evidence="1">
    <location>
        <begin position="20"/>
        <end position="261"/>
    </location>
</feature>